<dbReference type="STRING" id="483218.BACPEC_00633"/>
<dbReference type="eggNOG" id="ENOG502ZVUH">
    <property type="taxonomic scope" value="Bacteria"/>
</dbReference>
<proteinExistence type="predicted"/>
<name>B7APM7_9FIRM</name>
<comment type="caution">
    <text evidence="1">The sequence shown here is derived from an EMBL/GenBank/DDBJ whole genome shotgun (WGS) entry which is preliminary data.</text>
</comment>
<evidence type="ECO:0000313" key="2">
    <source>
        <dbReference type="Proteomes" id="UP000003136"/>
    </source>
</evidence>
<organism evidence="1 2">
    <name type="scientific">[Bacteroides] pectinophilus ATCC 43243</name>
    <dbReference type="NCBI Taxonomy" id="483218"/>
    <lineage>
        <taxon>Bacteria</taxon>
        <taxon>Bacillati</taxon>
        <taxon>Bacillota</taxon>
        <taxon>Clostridia</taxon>
        <taxon>Eubacteriales</taxon>
    </lineage>
</organism>
<dbReference type="HOGENOM" id="CLU_3058652_0_0_9"/>
<dbReference type="AlphaFoldDB" id="B7APM7"/>
<dbReference type="Proteomes" id="UP000003136">
    <property type="component" value="Unassembled WGS sequence"/>
</dbReference>
<evidence type="ECO:0000313" key="1">
    <source>
        <dbReference type="EMBL" id="EEC58501.1"/>
    </source>
</evidence>
<reference evidence="1 2" key="1">
    <citation type="submission" date="2008-11" db="EMBL/GenBank/DDBJ databases">
        <title>Draft genome sequence of Bacteroides pectinophilus (ATCC 43243).</title>
        <authorList>
            <person name="Sudarsanam P."/>
            <person name="Ley R."/>
            <person name="Guruge J."/>
            <person name="Turnbaugh P.J."/>
            <person name="Mahowald M."/>
            <person name="Liep D."/>
            <person name="Gordon J."/>
        </authorList>
    </citation>
    <scope>NUCLEOTIDE SEQUENCE [LARGE SCALE GENOMIC DNA]</scope>
    <source>
        <strain evidence="1 2">ATCC 43243</strain>
    </source>
</reference>
<accession>B7APM7</accession>
<protein>
    <submittedName>
        <fullName evidence="1">Uncharacterized protein</fullName>
    </submittedName>
</protein>
<gene>
    <name evidence="1" type="ORF">BACPEC_00633</name>
</gene>
<keyword evidence="2" id="KW-1185">Reference proteome</keyword>
<sequence>MMESLRGKEKLLYNRYEIKKKNFDIMIKDTFFDVDFINKKSSNIEEFFDVIDW</sequence>
<reference evidence="1 2" key="2">
    <citation type="submission" date="2008-11" db="EMBL/GenBank/DDBJ databases">
        <authorList>
            <person name="Fulton L."/>
            <person name="Clifton S."/>
            <person name="Fulton B."/>
            <person name="Xu J."/>
            <person name="Minx P."/>
            <person name="Pepin K.H."/>
            <person name="Johnson M."/>
            <person name="Bhonagiri V."/>
            <person name="Nash W.E."/>
            <person name="Mardis E.R."/>
            <person name="Wilson R.K."/>
        </authorList>
    </citation>
    <scope>NUCLEOTIDE SEQUENCE [LARGE SCALE GENOMIC DNA]</scope>
    <source>
        <strain evidence="1 2">ATCC 43243</strain>
    </source>
</reference>
<dbReference type="EMBL" id="ABVQ01000034">
    <property type="protein sequence ID" value="EEC58501.1"/>
    <property type="molecule type" value="Genomic_DNA"/>
</dbReference>